<evidence type="ECO:0000259" key="2">
    <source>
        <dbReference type="Pfam" id="PF01370"/>
    </source>
</evidence>
<dbReference type="Pfam" id="PF01370">
    <property type="entry name" value="Epimerase"/>
    <property type="match status" value="1"/>
</dbReference>
<dbReference type="EMBL" id="UINC01166458">
    <property type="protein sequence ID" value="SVD68427.1"/>
    <property type="molecule type" value="Genomic_DNA"/>
</dbReference>
<dbReference type="InterPro" id="IPR001509">
    <property type="entry name" value="Epimerase_deHydtase"/>
</dbReference>
<dbReference type="InterPro" id="IPR036291">
    <property type="entry name" value="NAD(P)-bd_dom_sf"/>
</dbReference>
<reference evidence="3" key="1">
    <citation type="submission" date="2018-05" db="EMBL/GenBank/DDBJ databases">
        <authorList>
            <person name="Lanie J.A."/>
            <person name="Ng W.-L."/>
            <person name="Kazmierczak K.M."/>
            <person name="Andrzejewski T.M."/>
            <person name="Davidsen T.M."/>
            <person name="Wayne K.J."/>
            <person name="Tettelin H."/>
            <person name="Glass J.I."/>
            <person name="Rusch D."/>
            <person name="Podicherti R."/>
            <person name="Tsui H.-C.T."/>
            <person name="Winkler M.E."/>
        </authorList>
    </citation>
    <scope>NUCLEOTIDE SEQUENCE</scope>
</reference>
<name>A0A382XB82_9ZZZZ</name>
<dbReference type="PANTHER" id="PTHR43000">
    <property type="entry name" value="DTDP-D-GLUCOSE 4,6-DEHYDRATASE-RELATED"/>
    <property type="match status" value="1"/>
</dbReference>
<evidence type="ECO:0000256" key="1">
    <source>
        <dbReference type="ARBA" id="ARBA00007637"/>
    </source>
</evidence>
<organism evidence="3">
    <name type="scientific">marine metagenome</name>
    <dbReference type="NCBI Taxonomy" id="408172"/>
    <lineage>
        <taxon>unclassified sequences</taxon>
        <taxon>metagenomes</taxon>
        <taxon>ecological metagenomes</taxon>
    </lineage>
</organism>
<gene>
    <name evidence="3" type="ORF">METZ01_LOCUS421281</name>
</gene>
<dbReference type="AlphaFoldDB" id="A0A382XB82"/>
<comment type="similarity">
    <text evidence="1">Belongs to the NAD(P)-dependent epimerase/dehydratase family.</text>
</comment>
<sequence>MQHILVTGGAGFIGSHTVDHLVAKGYKVRVLDALQERVHPHGWPVYLPDSVEKIQGDVRNREDWLNALDGIDGVIHLAAYQDYMPDFSTFHHVNT</sequence>
<feature type="domain" description="NAD-dependent epimerase/dehydratase" evidence="2">
    <location>
        <begin position="4"/>
        <end position="83"/>
    </location>
</feature>
<dbReference type="Gene3D" id="3.40.50.720">
    <property type="entry name" value="NAD(P)-binding Rossmann-like Domain"/>
    <property type="match status" value="1"/>
</dbReference>
<protein>
    <recommendedName>
        <fullName evidence="2">NAD-dependent epimerase/dehydratase domain-containing protein</fullName>
    </recommendedName>
</protein>
<feature type="non-terminal residue" evidence="3">
    <location>
        <position position="95"/>
    </location>
</feature>
<evidence type="ECO:0000313" key="3">
    <source>
        <dbReference type="EMBL" id="SVD68427.1"/>
    </source>
</evidence>
<dbReference type="SUPFAM" id="SSF51735">
    <property type="entry name" value="NAD(P)-binding Rossmann-fold domains"/>
    <property type="match status" value="1"/>
</dbReference>
<proteinExistence type="inferred from homology"/>
<accession>A0A382XB82</accession>